<evidence type="ECO:0008006" key="6">
    <source>
        <dbReference type="Google" id="ProtNLM"/>
    </source>
</evidence>
<dbReference type="EMBL" id="JAZHXI010000002">
    <property type="protein sequence ID" value="KAL2074049.1"/>
    <property type="molecule type" value="Genomic_DNA"/>
</dbReference>
<keyword evidence="5" id="KW-1185">Reference proteome</keyword>
<dbReference type="InterPro" id="IPR036291">
    <property type="entry name" value="NAD(P)-bd_dom_sf"/>
</dbReference>
<dbReference type="PRINTS" id="PR00081">
    <property type="entry name" value="GDHRDH"/>
</dbReference>
<evidence type="ECO:0000313" key="5">
    <source>
        <dbReference type="Proteomes" id="UP001595075"/>
    </source>
</evidence>
<gene>
    <name evidence="4" type="ORF">VTL71DRAFT_7827</name>
</gene>
<dbReference type="PANTHER" id="PTHR43618">
    <property type="entry name" value="7-ALPHA-HYDROXYSTEROID DEHYDROGENASE"/>
    <property type="match status" value="1"/>
</dbReference>
<proteinExistence type="inferred from homology"/>
<dbReference type="Pfam" id="PF13561">
    <property type="entry name" value="adh_short_C2"/>
    <property type="match status" value="1"/>
</dbReference>
<dbReference type="CDD" id="cd05233">
    <property type="entry name" value="SDR_c"/>
    <property type="match status" value="1"/>
</dbReference>
<comment type="caution">
    <text evidence="4">The sequence shown here is derived from an EMBL/GenBank/DDBJ whole genome shotgun (WGS) entry which is preliminary data.</text>
</comment>
<accession>A0ABR4CVS6</accession>
<dbReference type="Proteomes" id="UP001595075">
    <property type="component" value="Unassembled WGS sequence"/>
</dbReference>
<dbReference type="SUPFAM" id="SSF51735">
    <property type="entry name" value="NAD(P)-binding Rossmann-fold domains"/>
    <property type="match status" value="1"/>
</dbReference>
<sequence>MSPTPVILVTAGSAGVGAAAAKTFATAGYRIVINYSNNSTRASDLLSELEQLVPLDSTGSTKPELKFLAIKADLSKKSEIAELVTEVISEMGRLDVVFSNGGWTKVTNFNDLDDNVDEEMWDACWNMNVKSHLWLFHAARKYLEESEGCFVTTASVAGVKPSGSSIAYSVTKAAQIHLVKTLASISGPHIRVNSVSPGLLLTEWGLKFPQEKRDAAKAKTKLKRFATVEDVAEQVLCFAKSKSVTGSNAVIDAGTSL</sequence>
<keyword evidence="3" id="KW-0560">Oxidoreductase</keyword>
<name>A0ABR4CVS6_9HELO</name>
<reference evidence="4 5" key="1">
    <citation type="journal article" date="2024" name="Commun. Biol.">
        <title>Comparative genomic analysis of thermophilic fungi reveals convergent evolutionary adaptations and gene losses.</title>
        <authorList>
            <person name="Steindorff A.S."/>
            <person name="Aguilar-Pontes M.V."/>
            <person name="Robinson A.J."/>
            <person name="Andreopoulos B."/>
            <person name="LaButti K."/>
            <person name="Kuo A."/>
            <person name="Mondo S."/>
            <person name="Riley R."/>
            <person name="Otillar R."/>
            <person name="Haridas S."/>
            <person name="Lipzen A."/>
            <person name="Grimwood J."/>
            <person name="Schmutz J."/>
            <person name="Clum A."/>
            <person name="Reid I.D."/>
            <person name="Moisan M.C."/>
            <person name="Butler G."/>
            <person name="Nguyen T.T.M."/>
            <person name="Dewar K."/>
            <person name="Conant G."/>
            <person name="Drula E."/>
            <person name="Henrissat B."/>
            <person name="Hansel C."/>
            <person name="Singer S."/>
            <person name="Hutchinson M.I."/>
            <person name="de Vries R.P."/>
            <person name="Natvig D.O."/>
            <person name="Powell A.J."/>
            <person name="Tsang A."/>
            <person name="Grigoriev I.V."/>
        </authorList>
    </citation>
    <scope>NUCLEOTIDE SEQUENCE [LARGE SCALE GENOMIC DNA]</scope>
    <source>
        <strain evidence="4 5">CBS 494.80</strain>
    </source>
</reference>
<protein>
    <recommendedName>
        <fullName evidence="6">Granaticin polyketide synthase ketoacyl reductase 2</fullName>
    </recommendedName>
</protein>
<dbReference type="Gene3D" id="3.40.50.720">
    <property type="entry name" value="NAD(P)-binding Rossmann-like Domain"/>
    <property type="match status" value="1"/>
</dbReference>
<evidence type="ECO:0000256" key="3">
    <source>
        <dbReference type="ARBA" id="ARBA00023002"/>
    </source>
</evidence>
<evidence type="ECO:0000256" key="2">
    <source>
        <dbReference type="ARBA" id="ARBA00022857"/>
    </source>
</evidence>
<dbReference type="InterPro" id="IPR002347">
    <property type="entry name" value="SDR_fam"/>
</dbReference>
<evidence type="ECO:0000256" key="1">
    <source>
        <dbReference type="ARBA" id="ARBA00006484"/>
    </source>
</evidence>
<evidence type="ECO:0000313" key="4">
    <source>
        <dbReference type="EMBL" id="KAL2074049.1"/>
    </source>
</evidence>
<comment type="similarity">
    <text evidence="1">Belongs to the short-chain dehydrogenases/reductases (SDR) family.</text>
</comment>
<dbReference type="PANTHER" id="PTHR43618:SF13">
    <property type="entry name" value="CHAIN DEHYDROGENASE, PUTATIVE (AFU_ORTHOLOGUE AFUA_1G17650)-RELATED"/>
    <property type="match status" value="1"/>
</dbReference>
<organism evidence="4 5">
    <name type="scientific">Oculimacula yallundae</name>
    <dbReference type="NCBI Taxonomy" id="86028"/>
    <lineage>
        <taxon>Eukaryota</taxon>
        <taxon>Fungi</taxon>
        <taxon>Dikarya</taxon>
        <taxon>Ascomycota</taxon>
        <taxon>Pezizomycotina</taxon>
        <taxon>Leotiomycetes</taxon>
        <taxon>Helotiales</taxon>
        <taxon>Ploettnerulaceae</taxon>
        <taxon>Oculimacula</taxon>
    </lineage>
</organism>
<dbReference type="InterPro" id="IPR052178">
    <property type="entry name" value="Sec_Metab_Biosynth_SDR"/>
</dbReference>
<keyword evidence="2" id="KW-0521">NADP</keyword>